<evidence type="ECO:0000313" key="2">
    <source>
        <dbReference type="EMBL" id="MDR7164994.1"/>
    </source>
</evidence>
<dbReference type="RefSeq" id="WP_310113208.1">
    <property type="nucleotide sequence ID" value="NZ_JAVDTN010000011.1"/>
</dbReference>
<feature type="compositionally biased region" description="Basic and acidic residues" evidence="1">
    <location>
        <begin position="11"/>
        <end position="27"/>
    </location>
</feature>
<feature type="region of interest" description="Disordered" evidence="1">
    <location>
        <begin position="1"/>
        <end position="27"/>
    </location>
</feature>
<proteinExistence type="predicted"/>
<evidence type="ECO:0000256" key="1">
    <source>
        <dbReference type="SAM" id="MobiDB-lite"/>
    </source>
</evidence>
<gene>
    <name evidence="2" type="ORF">J2X12_003039</name>
</gene>
<accession>A0AAW8NDN9</accession>
<dbReference type="EMBL" id="JAVDWN010000011">
    <property type="protein sequence ID" value="MDR7164994.1"/>
    <property type="molecule type" value="Genomic_DNA"/>
</dbReference>
<dbReference type="Proteomes" id="UP001262032">
    <property type="component" value="Unassembled WGS sequence"/>
</dbReference>
<evidence type="ECO:0000313" key="3">
    <source>
        <dbReference type="Proteomes" id="UP001262032"/>
    </source>
</evidence>
<comment type="caution">
    <text evidence="2">The sequence shown here is derived from an EMBL/GenBank/DDBJ whole genome shotgun (WGS) entry which is preliminary data.</text>
</comment>
<dbReference type="AlphaFoldDB" id="A0AAW8NDN9"/>
<dbReference type="GeneID" id="97423510"/>
<organism evidence="2 3">
    <name type="scientific">Pseudarthrobacter oxydans</name>
    <name type="common">Arthrobacter oxydans</name>
    <dbReference type="NCBI Taxonomy" id="1671"/>
    <lineage>
        <taxon>Bacteria</taxon>
        <taxon>Bacillati</taxon>
        <taxon>Actinomycetota</taxon>
        <taxon>Actinomycetes</taxon>
        <taxon>Micrococcales</taxon>
        <taxon>Micrococcaceae</taxon>
        <taxon>Pseudarthrobacter</taxon>
    </lineage>
</organism>
<name>A0AAW8NDN9_PSEOX</name>
<protein>
    <submittedName>
        <fullName evidence="2">Uncharacterized protein</fullName>
    </submittedName>
</protein>
<sequence>MHPLGADGPEQPDRAAEERRGTAPRFRDTDLPLDKLWIYYYGIGGDIDEVSLDAYLHEALDIPAAQVNLIATAMTEMTEEDTR</sequence>
<reference evidence="2" key="1">
    <citation type="submission" date="2023-07" db="EMBL/GenBank/DDBJ databases">
        <title>Sorghum-associated microbial communities from plants grown in Nebraska, USA.</title>
        <authorList>
            <person name="Schachtman D."/>
        </authorList>
    </citation>
    <scope>NUCLEOTIDE SEQUENCE</scope>
    <source>
        <strain evidence="2">BE261</strain>
    </source>
</reference>